<evidence type="ECO:0000259" key="5">
    <source>
        <dbReference type="PROSITE" id="PS50887"/>
    </source>
</evidence>
<dbReference type="GO" id="GO:0000160">
    <property type="term" value="P:phosphorelay signal transduction system"/>
    <property type="evidence" value="ECO:0007669"/>
    <property type="project" value="InterPro"/>
</dbReference>
<dbReference type="InterPro" id="IPR050469">
    <property type="entry name" value="Diguanylate_Cyclase"/>
</dbReference>
<protein>
    <recommendedName>
        <fullName evidence="1">diguanylate cyclase</fullName>
        <ecNumber evidence="1">2.7.7.65</ecNumber>
    </recommendedName>
</protein>
<dbReference type="PANTHER" id="PTHR45138:SF9">
    <property type="entry name" value="DIGUANYLATE CYCLASE DGCM-RELATED"/>
    <property type="match status" value="1"/>
</dbReference>
<dbReference type="InterPro" id="IPR000160">
    <property type="entry name" value="GGDEF_dom"/>
</dbReference>
<comment type="catalytic activity">
    <reaction evidence="2">
        <text>2 GTP = 3',3'-c-di-GMP + 2 diphosphate</text>
        <dbReference type="Rhea" id="RHEA:24898"/>
        <dbReference type="ChEBI" id="CHEBI:33019"/>
        <dbReference type="ChEBI" id="CHEBI:37565"/>
        <dbReference type="ChEBI" id="CHEBI:58805"/>
        <dbReference type="EC" id="2.7.7.65"/>
    </reaction>
</comment>
<feature type="domain" description="Response regulatory" evidence="4">
    <location>
        <begin position="142"/>
        <end position="259"/>
    </location>
</feature>
<organism evidence="6 7">
    <name type="scientific">Neorhizobium galegae bv. officinalis bv. officinalis str. HAMBI 1141</name>
    <dbReference type="NCBI Taxonomy" id="1028801"/>
    <lineage>
        <taxon>Bacteria</taxon>
        <taxon>Pseudomonadati</taxon>
        <taxon>Pseudomonadota</taxon>
        <taxon>Alphaproteobacteria</taxon>
        <taxon>Hyphomicrobiales</taxon>
        <taxon>Rhizobiaceae</taxon>
        <taxon>Rhizobium/Agrobacterium group</taxon>
        <taxon>Neorhizobium</taxon>
    </lineage>
</organism>
<dbReference type="InterPro" id="IPR001789">
    <property type="entry name" value="Sig_transdc_resp-reg_receiver"/>
</dbReference>
<dbReference type="Pfam" id="PF00072">
    <property type="entry name" value="Response_reg"/>
    <property type="match status" value="2"/>
</dbReference>
<feature type="modified residue" description="4-aspartylphosphate" evidence="3">
    <location>
        <position position="192"/>
    </location>
</feature>
<evidence type="ECO:0000256" key="1">
    <source>
        <dbReference type="ARBA" id="ARBA00012528"/>
    </source>
</evidence>
<dbReference type="PROSITE" id="PS50110">
    <property type="entry name" value="RESPONSE_REGULATORY"/>
    <property type="match status" value="2"/>
</dbReference>
<dbReference type="EMBL" id="HG938355">
    <property type="protein sequence ID" value="CDN54961.1"/>
    <property type="molecule type" value="Genomic_DNA"/>
</dbReference>
<evidence type="ECO:0000313" key="6">
    <source>
        <dbReference type="EMBL" id="CDN54961.1"/>
    </source>
</evidence>
<dbReference type="HOGENOM" id="CLU_000445_11_28_5"/>
<proteinExistence type="predicted"/>
<name>A0A068TA85_NEOGA</name>
<dbReference type="NCBIfam" id="TIGR00254">
    <property type="entry name" value="GGDEF"/>
    <property type="match status" value="1"/>
</dbReference>
<accession>A0A068TA85</accession>
<dbReference type="Proteomes" id="UP000028186">
    <property type="component" value="Chromosome I"/>
</dbReference>
<dbReference type="SUPFAM" id="SSF52172">
    <property type="entry name" value="CheY-like"/>
    <property type="match status" value="2"/>
</dbReference>
<gene>
    <name evidence="6" type="ORF">RG1141_CH26240</name>
</gene>
<dbReference type="PATRIC" id="fig|1028801.3.peg.2671"/>
<dbReference type="PROSITE" id="PS50887">
    <property type="entry name" value="GGDEF"/>
    <property type="match status" value="1"/>
</dbReference>
<dbReference type="PANTHER" id="PTHR45138">
    <property type="entry name" value="REGULATORY COMPONENTS OF SENSORY TRANSDUCTION SYSTEM"/>
    <property type="match status" value="1"/>
</dbReference>
<dbReference type="eggNOG" id="COG0745">
    <property type="taxonomic scope" value="Bacteria"/>
</dbReference>
<evidence type="ECO:0000256" key="3">
    <source>
        <dbReference type="PROSITE-ProRule" id="PRU00169"/>
    </source>
</evidence>
<dbReference type="SMART" id="SM00448">
    <property type="entry name" value="REC"/>
    <property type="match status" value="2"/>
</dbReference>
<dbReference type="GO" id="GO:0005886">
    <property type="term" value="C:plasma membrane"/>
    <property type="evidence" value="ECO:0007669"/>
    <property type="project" value="TreeGrafter"/>
</dbReference>
<dbReference type="CDD" id="cd01949">
    <property type="entry name" value="GGDEF"/>
    <property type="match status" value="1"/>
</dbReference>
<comment type="caution">
    <text evidence="3">Lacks conserved residue(s) required for the propagation of feature annotation.</text>
</comment>
<dbReference type="GO" id="GO:0043709">
    <property type="term" value="P:cell adhesion involved in single-species biofilm formation"/>
    <property type="evidence" value="ECO:0007669"/>
    <property type="project" value="TreeGrafter"/>
</dbReference>
<sequence>MNDSTGNRPDSDVPNLQSSNDILIVEDSAALSALLRQRLERETAGRTFCCASLAQARMLLAGQKFTLAVTGLNLPDAPNGEILALLAEYAVPTIVFTATSETEGTIRYTERKIIDYIVKSDNRTVDTVVRTVNRILTNNAFSVLVVDDARWARSGLVEIMQRQNFRVLEALSGKEALDMLADNPSIELVITDYNMPDMDGHELTRRIRATRPSDELRIIGVSSSTDRGLSASFLKAGASDFIYRPFVPEELQCRIDNNVETLTQLKRLRYLAERDHLTGLANRRFFFEKNPPLEPAPPNDAVAILDIDHFKSVNDTYGHEAGDQVLKRLASTLREMTIDKRYLAARLGGEEFAIYMKDTNAFQAHSFCEQVRSRVQTTTIPLQDKDISVTISIGVMEMEERETFGNQLNAADQLLYMAKKNGRNRVYSSLTIPEALIPQAQEPEEPRTRVTRRPGTR</sequence>
<dbReference type="GO" id="GO:0052621">
    <property type="term" value="F:diguanylate cyclase activity"/>
    <property type="evidence" value="ECO:0007669"/>
    <property type="project" value="UniProtKB-EC"/>
</dbReference>
<dbReference type="RefSeq" id="WP_051899782.1">
    <property type="nucleotide sequence ID" value="NZ_HG938355.1"/>
</dbReference>
<dbReference type="eggNOG" id="COG3706">
    <property type="taxonomic scope" value="Bacteria"/>
</dbReference>
<dbReference type="SMART" id="SM00267">
    <property type="entry name" value="GGDEF"/>
    <property type="match status" value="1"/>
</dbReference>
<feature type="domain" description="GGDEF" evidence="5">
    <location>
        <begin position="298"/>
        <end position="431"/>
    </location>
</feature>
<dbReference type="AlphaFoldDB" id="A0A068TA85"/>
<dbReference type="Gene3D" id="3.40.50.2300">
    <property type="match status" value="2"/>
</dbReference>
<dbReference type="Gene3D" id="3.30.70.270">
    <property type="match status" value="1"/>
</dbReference>
<dbReference type="FunFam" id="3.30.70.270:FF:000001">
    <property type="entry name" value="Diguanylate cyclase domain protein"/>
    <property type="match status" value="1"/>
</dbReference>
<feature type="domain" description="Response regulatory" evidence="4">
    <location>
        <begin position="21"/>
        <end position="134"/>
    </location>
</feature>
<keyword evidence="3" id="KW-0597">Phosphoprotein</keyword>
<dbReference type="SUPFAM" id="SSF55073">
    <property type="entry name" value="Nucleotide cyclase"/>
    <property type="match status" value="1"/>
</dbReference>
<dbReference type="GO" id="GO:1902201">
    <property type="term" value="P:negative regulation of bacterial-type flagellum-dependent cell motility"/>
    <property type="evidence" value="ECO:0007669"/>
    <property type="project" value="TreeGrafter"/>
</dbReference>
<dbReference type="InterPro" id="IPR011006">
    <property type="entry name" value="CheY-like_superfamily"/>
</dbReference>
<reference evidence="7" key="1">
    <citation type="journal article" date="2014" name="BMC Genomics">
        <title>Genome sequencing of two Neorhizobium galegae strains reveals a noeT gene responsible for the unusual acetylation of the nodulation factors.</title>
        <authorList>
            <person name="Osterman J."/>
            <person name="Marsh J."/>
            <person name="Laine P.K."/>
            <person name="Zeng Z."/>
            <person name="Alatalo E."/>
            <person name="Sullivan J.T."/>
            <person name="Young J.P."/>
            <person name="Thomas-Oates J."/>
            <person name="Paulin L."/>
            <person name="Lindstrom K."/>
        </authorList>
    </citation>
    <scope>NUCLEOTIDE SEQUENCE [LARGE SCALE GENOMIC DNA]</scope>
    <source>
        <strain evidence="7">HAMBI 1141</strain>
    </source>
</reference>
<dbReference type="Pfam" id="PF00990">
    <property type="entry name" value="GGDEF"/>
    <property type="match status" value="1"/>
</dbReference>
<dbReference type="EC" id="2.7.7.65" evidence="1"/>
<dbReference type="InterPro" id="IPR043128">
    <property type="entry name" value="Rev_trsase/Diguanyl_cyclase"/>
</dbReference>
<evidence type="ECO:0000313" key="7">
    <source>
        <dbReference type="Proteomes" id="UP000028186"/>
    </source>
</evidence>
<dbReference type="InterPro" id="IPR029787">
    <property type="entry name" value="Nucleotide_cyclase"/>
</dbReference>
<evidence type="ECO:0000259" key="4">
    <source>
        <dbReference type="PROSITE" id="PS50110"/>
    </source>
</evidence>
<dbReference type="KEGG" id="ngl:RG1141_CH26240"/>
<evidence type="ECO:0000256" key="2">
    <source>
        <dbReference type="ARBA" id="ARBA00034247"/>
    </source>
</evidence>